<sequence>MTTVLPESRAPQRASRGAPRRTGPTLWRVLAAERTKLTSVRANTWLVLGTVVAAAGTAYGLGMFVRPDDGRSGSWVVTSGFVLAQLGFLVLGALVGTAEHTTGTARTTFTAVPRRLPVLGAQALVAATTALVTAVLALGASYVATAVAPLADAPALDLSVPGASRALLGFALASVAVTLLGLGLGALLRRPAAALVTGVVLAIVSDQLLAANPSRFTDTVRSLLPSAGARLTQDDAALAALDAATRGPQLGVWGGGVVVGAWVLVVLAAAAYRLRRHDVR</sequence>
<feature type="transmembrane region" description="Helical" evidence="2">
    <location>
        <begin position="116"/>
        <end position="143"/>
    </location>
</feature>
<comment type="caution">
    <text evidence="3">The sequence shown here is derived from an EMBL/GenBank/DDBJ whole genome shotgun (WGS) entry which is preliminary data.</text>
</comment>
<name>A0A2W5WPP0_9MICO</name>
<accession>A0A2W5WPP0</accession>
<keyword evidence="2" id="KW-1133">Transmembrane helix</keyword>
<evidence type="ECO:0000256" key="2">
    <source>
        <dbReference type="SAM" id="Phobius"/>
    </source>
</evidence>
<evidence type="ECO:0000313" key="4">
    <source>
        <dbReference type="Proteomes" id="UP000248783"/>
    </source>
</evidence>
<reference evidence="3 4" key="1">
    <citation type="submission" date="2018-06" db="EMBL/GenBank/DDBJ databases">
        <title>Whole genome sequencing of a novel hydrocarbon degrading bacterial strain, PW21 isolated from oil contaminated produced water sample.</title>
        <authorList>
            <person name="Nagkirti P."/>
            <person name="Shaikh A."/>
            <person name="Gowdaman V."/>
            <person name="Engineer A.E."/>
            <person name="Dagar S."/>
            <person name="Dhakephalkar P.K."/>
        </authorList>
    </citation>
    <scope>NUCLEOTIDE SEQUENCE [LARGE SCALE GENOMIC DNA]</scope>
    <source>
        <strain evidence="3 4">PW21</strain>
    </source>
</reference>
<feature type="region of interest" description="Disordered" evidence="1">
    <location>
        <begin position="1"/>
        <end position="21"/>
    </location>
</feature>
<feature type="transmembrane region" description="Helical" evidence="2">
    <location>
        <begin position="44"/>
        <end position="62"/>
    </location>
</feature>
<feature type="transmembrane region" description="Helical" evidence="2">
    <location>
        <begin position="192"/>
        <end position="211"/>
    </location>
</feature>
<protein>
    <recommendedName>
        <fullName evidence="5">ABC transporter permease</fullName>
    </recommendedName>
</protein>
<keyword evidence="2" id="KW-0472">Membrane</keyword>
<keyword evidence="4" id="KW-1185">Reference proteome</keyword>
<gene>
    <name evidence="3" type="ORF">DNL40_09020</name>
</gene>
<feature type="transmembrane region" description="Helical" evidence="2">
    <location>
        <begin position="163"/>
        <end position="185"/>
    </location>
</feature>
<keyword evidence="2" id="KW-0812">Transmembrane</keyword>
<evidence type="ECO:0000313" key="3">
    <source>
        <dbReference type="EMBL" id="PZR53130.1"/>
    </source>
</evidence>
<evidence type="ECO:0008006" key="5">
    <source>
        <dbReference type="Google" id="ProtNLM"/>
    </source>
</evidence>
<feature type="transmembrane region" description="Helical" evidence="2">
    <location>
        <begin position="74"/>
        <end position="95"/>
    </location>
</feature>
<dbReference type="Proteomes" id="UP000248783">
    <property type="component" value="Unassembled WGS sequence"/>
</dbReference>
<dbReference type="AlphaFoldDB" id="A0A2W5WPP0"/>
<dbReference type="EMBL" id="QKWH01000005">
    <property type="protein sequence ID" value="PZR53130.1"/>
    <property type="molecule type" value="Genomic_DNA"/>
</dbReference>
<organism evidence="3 4">
    <name type="scientific">Xylanimonas oleitrophica</name>
    <dbReference type="NCBI Taxonomy" id="2607479"/>
    <lineage>
        <taxon>Bacteria</taxon>
        <taxon>Bacillati</taxon>
        <taxon>Actinomycetota</taxon>
        <taxon>Actinomycetes</taxon>
        <taxon>Micrococcales</taxon>
        <taxon>Promicromonosporaceae</taxon>
        <taxon>Xylanimonas</taxon>
    </lineage>
</organism>
<feature type="transmembrane region" description="Helical" evidence="2">
    <location>
        <begin position="250"/>
        <end position="272"/>
    </location>
</feature>
<proteinExistence type="predicted"/>
<evidence type="ECO:0000256" key="1">
    <source>
        <dbReference type="SAM" id="MobiDB-lite"/>
    </source>
</evidence>